<accession>A0A1T4RBV1</accession>
<gene>
    <name evidence="1" type="ORF">SAMN02745108_02642</name>
</gene>
<name>A0A1T4RBV1_9BACT</name>
<organism evidence="1 2">
    <name type="scientific">Fibrobacter intestinalis</name>
    <dbReference type="NCBI Taxonomy" id="28122"/>
    <lineage>
        <taxon>Bacteria</taxon>
        <taxon>Pseudomonadati</taxon>
        <taxon>Fibrobacterota</taxon>
        <taxon>Fibrobacteria</taxon>
        <taxon>Fibrobacterales</taxon>
        <taxon>Fibrobacteraceae</taxon>
        <taxon>Fibrobacter</taxon>
    </lineage>
</organism>
<sequence length="247" mass="29877">MNPHIIRIARSVKWDILEKFYKDVEGGVEKLAKMKEFCESDEKEDLFDPHMASQMRYALTNYEFLYDRRRKMNDEFEWSDENKKKLVEFDQYIRKIEEEIYQTFLQTKNHLDNLIAQGHKRYRDYQVEAEIAPGNYWNIRGVDDWTAGLLMDYAGWEYLDSFTFGEGQEPENPFENDNAVIDAWDKWLEIKEFAEHGMTFYVDHLLTEPHWSLYSYNDIINMDLQQFFASYKILHYGKGFEWEPEEV</sequence>
<evidence type="ECO:0000313" key="1">
    <source>
        <dbReference type="EMBL" id="SKA13433.1"/>
    </source>
</evidence>
<proteinExistence type="predicted"/>
<dbReference type="Proteomes" id="UP000190449">
    <property type="component" value="Unassembled WGS sequence"/>
</dbReference>
<dbReference type="EMBL" id="FUWU01000068">
    <property type="protein sequence ID" value="SKA13433.1"/>
    <property type="molecule type" value="Genomic_DNA"/>
</dbReference>
<dbReference type="STRING" id="28122.SAMN02745108_02642"/>
<evidence type="ECO:0000313" key="2">
    <source>
        <dbReference type="Proteomes" id="UP000190449"/>
    </source>
</evidence>
<protein>
    <submittedName>
        <fullName evidence="1">Uncharacterized protein</fullName>
    </submittedName>
</protein>
<reference evidence="1 2" key="1">
    <citation type="submission" date="2017-02" db="EMBL/GenBank/DDBJ databases">
        <authorList>
            <person name="Peterson S.W."/>
        </authorList>
    </citation>
    <scope>NUCLEOTIDE SEQUENCE [LARGE SCALE GENOMIC DNA]</scope>
    <source>
        <strain evidence="1 2">ATCC 43854</strain>
    </source>
</reference>
<dbReference type="AlphaFoldDB" id="A0A1T4RBV1"/>